<keyword evidence="1" id="KW-0472">Membrane</keyword>
<evidence type="ECO:0000259" key="2">
    <source>
        <dbReference type="Pfam" id="PF08486"/>
    </source>
</evidence>
<protein>
    <submittedName>
        <fullName evidence="3">Stage II sporulation protein D</fullName>
    </submittedName>
</protein>
<evidence type="ECO:0000313" key="3">
    <source>
        <dbReference type="EMBL" id="KAB8126695.1"/>
    </source>
</evidence>
<proteinExistence type="predicted"/>
<reference evidence="3 4" key="1">
    <citation type="submission" date="2019-10" db="EMBL/GenBank/DDBJ databases">
        <title>Gracilibacillus sp. nov. isolated from rice seeds.</title>
        <authorList>
            <person name="He S."/>
        </authorList>
    </citation>
    <scope>NUCLEOTIDE SEQUENCE [LARGE SCALE GENOMIC DNA]</scope>
    <source>
        <strain evidence="3 4">TD8</strain>
    </source>
</reference>
<keyword evidence="1" id="KW-0812">Transmembrane</keyword>
<dbReference type="Proteomes" id="UP000480246">
    <property type="component" value="Unassembled WGS sequence"/>
</dbReference>
<dbReference type="AlphaFoldDB" id="A0A7C8KSI8"/>
<name>A0A7C8KSI8_9BACI</name>
<feature type="transmembrane region" description="Helical" evidence="1">
    <location>
        <begin position="12"/>
        <end position="39"/>
    </location>
</feature>
<feature type="non-terminal residue" evidence="3">
    <location>
        <position position="154"/>
    </location>
</feature>
<dbReference type="InterPro" id="IPR013693">
    <property type="entry name" value="SpoIID/LytB_N"/>
</dbReference>
<keyword evidence="1" id="KW-1133">Transmembrane helix</keyword>
<dbReference type="RefSeq" id="WP_228275806.1">
    <property type="nucleotide sequence ID" value="NZ_ML762447.1"/>
</dbReference>
<evidence type="ECO:0000313" key="4">
    <source>
        <dbReference type="Proteomes" id="UP000480246"/>
    </source>
</evidence>
<organism evidence="3 4">
    <name type="scientific">Gracilibacillus oryzae</name>
    <dbReference type="NCBI Taxonomy" id="1672701"/>
    <lineage>
        <taxon>Bacteria</taxon>
        <taxon>Bacillati</taxon>
        <taxon>Bacillota</taxon>
        <taxon>Bacilli</taxon>
        <taxon>Bacillales</taxon>
        <taxon>Bacillaceae</taxon>
        <taxon>Gracilibacillus</taxon>
    </lineage>
</organism>
<dbReference type="EMBL" id="WEID01000102">
    <property type="protein sequence ID" value="KAB8126695.1"/>
    <property type="molecule type" value="Genomic_DNA"/>
</dbReference>
<comment type="caution">
    <text evidence="3">The sequence shown here is derived from an EMBL/GenBank/DDBJ whole genome shotgun (WGS) entry which is preliminary data.</text>
</comment>
<accession>A0A7C8KSI8</accession>
<feature type="domain" description="Sporulation stage II protein D amidase enhancer LytB N-terminal" evidence="2">
    <location>
        <begin position="80"/>
        <end position="152"/>
    </location>
</feature>
<gene>
    <name evidence="3" type="ORF">F9U64_19340</name>
</gene>
<keyword evidence="4" id="KW-1185">Reference proteome</keyword>
<evidence type="ECO:0000256" key="1">
    <source>
        <dbReference type="SAM" id="Phobius"/>
    </source>
</evidence>
<sequence>MSKKRMNTSKINWKLIVIIGSSSLLMIMFLIPTIVVIPFKGHETTASSVEVSATDQPAAAETQPITLESPFHVNVLRTASEQVEKVPLEDYVIHVVASEMPADFELEALKAQALAARTYIIRYLMAENTKKLAGGADVTDTVQHQVYKNNDELR</sequence>
<dbReference type="Pfam" id="PF08486">
    <property type="entry name" value="SpoIID"/>
    <property type="match status" value="1"/>
</dbReference>